<comment type="subcellular location">
    <subcellularLocation>
        <location evidence="1">Golgi apparatus membrane</location>
        <topology evidence="1">Single-pass type II membrane protein</topology>
    </subcellularLocation>
</comment>
<evidence type="ECO:0000256" key="8">
    <source>
        <dbReference type="ARBA" id="ARBA00023034"/>
    </source>
</evidence>
<keyword evidence="6" id="KW-0735">Signal-anchor</keyword>
<keyword evidence="9" id="KW-0472">Membrane</keyword>
<evidence type="ECO:0000313" key="12">
    <source>
        <dbReference type="Proteomes" id="UP000790833"/>
    </source>
</evidence>
<feature type="region of interest" description="Disordered" evidence="10">
    <location>
        <begin position="65"/>
        <end position="195"/>
    </location>
</feature>
<evidence type="ECO:0000256" key="7">
    <source>
        <dbReference type="ARBA" id="ARBA00022989"/>
    </source>
</evidence>
<comment type="similarity">
    <text evidence="3">Belongs to the MNN1/MNT family.</text>
</comment>
<keyword evidence="4" id="KW-0808">Transferase</keyword>
<evidence type="ECO:0000256" key="3">
    <source>
        <dbReference type="ARBA" id="ARBA00009105"/>
    </source>
</evidence>
<dbReference type="GO" id="GO:0000139">
    <property type="term" value="C:Golgi membrane"/>
    <property type="evidence" value="ECO:0007669"/>
    <property type="project" value="UniProtKB-SubCell"/>
</dbReference>
<dbReference type="PANTHER" id="PTHR31646">
    <property type="entry name" value="ALPHA-1,2-MANNOSYLTRANSFERASE MNN2"/>
    <property type="match status" value="1"/>
</dbReference>
<proteinExistence type="inferred from homology"/>
<protein>
    <submittedName>
        <fullName evidence="11">Mannosyltransferase</fullName>
    </submittedName>
</protein>
<dbReference type="Pfam" id="PF11051">
    <property type="entry name" value="Mannosyl_trans3"/>
    <property type="match status" value="1"/>
</dbReference>
<evidence type="ECO:0000256" key="10">
    <source>
        <dbReference type="SAM" id="MobiDB-lite"/>
    </source>
</evidence>
<name>A0A9P8AKQ0_9ASCO</name>
<dbReference type="GeneID" id="66113558"/>
<dbReference type="InterPro" id="IPR029044">
    <property type="entry name" value="Nucleotide-diphossugar_trans"/>
</dbReference>
<dbReference type="GO" id="GO:0000026">
    <property type="term" value="F:alpha-1,2-mannosyltransferase activity"/>
    <property type="evidence" value="ECO:0007669"/>
    <property type="project" value="TreeGrafter"/>
</dbReference>
<dbReference type="PANTHER" id="PTHR31646:SF1">
    <property type="entry name" value="ALPHA-1,2-MANNOSYLTRANSFERASE MNN2"/>
    <property type="match status" value="1"/>
</dbReference>
<evidence type="ECO:0000256" key="2">
    <source>
        <dbReference type="ARBA" id="ARBA00004922"/>
    </source>
</evidence>
<keyword evidence="11" id="KW-0328">Glycosyltransferase</keyword>
<dbReference type="EMBL" id="JAHMUF010000001">
    <property type="protein sequence ID" value="KAG7196172.1"/>
    <property type="molecule type" value="Genomic_DNA"/>
</dbReference>
<reference evidence="11" key="1">
    <citation type="submission" date="2021-03" db="EMBL/GenBank/DDBJ databases">
        <authorList>
            <person name="Palmer J.M."/>
        </authorList>
    </citation>
    <scope>NUCLEOTIDE SEQUENCE</scope>
    <source>
        <strain evidence="11">ARV_011</strain>
    </source>
</reference>
<comment type="caution">
    <text evidence="11">The sequence shown here is derived from an EMBL/GenBank/DDBJ whole genome shotgun (WGS) entry which is preliminary data.</text>
</comment>
<keyword evidence="8" id="KW-0333">Golgi apparatus</keyword>
<dbReference type="RefSeq" id="XP_043051717.1">
    <property type="nucleotide sequence ID" value="XM_043191040.1"/>
</dbReference>
<dbReference type="SUPFAM" id="SSF53448">
    <property type="entry name" value="Nucleotide-diphospho-sugar transferases"/>
    <property type="match status" value="1"/>
</dbReference>
<keyword evidence="7" id="KW-1133">Transmembrane helix</keyword>
<sequence length="713" mass="82027">MTVRFSSKIRIVLAVLFVLEVIQLLYSFGDRSGTASRWMKPMLMFMADTGSEENVNVVPPKISKVEQVKQEPVPNEKPSKQEADNSKALTNEEPSKKVPSNGHSSNESPAKENPAMESLFKEEPNKADTSKQESKPNIDNESSNDTNQEDSTDEEFKKVNYTDDPKGKQPSVKGNGAEQGPGSKAEPFKSQEEGNSLKSVKDLSIFFNDFNNYKIDAESIKDQYKDRKAHEKFAGDKDFLFSKEYLENVLDIPQDTFNKLKDSHTRYVNEQIPKILQSADTFGSALKRDKSWNDYEKTNGYVLIGGDKYSWLSYLVIRQLRATGAEYPIELFIPTQKDYDEEFCNTVLPRYNARCNIFDYDLTKSLKADYGINGYQYKMLALLSSKFENVMYLDSDNFPARNPDYLFSLTLYKEKGLILWPDAWARTTNPKFFDIAGVKVNEKKIRYSKYDHAEAKRLGLDDVKPLDQYSFKDSHFHDFEGTLPNPTSETGMLLINKTSHLKTLLLCLYYNVFGPKFYYPLMTQGSAGEGDKETFISAAHVMNQSYYQTAKGFRWTGYVNKETNKFQSKALAHHDPIKCLETTDDSVDILFMHLSYPKFYPGWLADNNDLVYKTLGEHIRMYGSIYKNVGYDFDLRVLQFFTQGICKNFYDKVGSPIDDTPNIDKSEYMGEYLSYIKRDEEANSIKCEKVFIPHLKWLKETVEEQYKEKSVKV</sequence>
<dbReference type="AlphaFoldDB" id="A0A9P8AKQ0"/>
<evidence type="ECO:0000256" key="6">
    <source>
        <dbReference type="ARBA" id="ARBA00022968"/>
    </source>
</evidence>
<dbReference type="Proteomes" id="UP000790833">
    <property type="component" value="Unassembled WGS sequence"/>
</dbReference>
<dbReference type="InterPro" id="IPR022751">
    <property type="entry name" value="Alpha_mannosyltransferase"/>
</dbReference>
<gene>
    <name evidence="11" type="primary">MNN2</name>
    <name evidence="11" type="ORF">KQ657_000184</name>
</gene>
<dbReference type="OrthoDB" id="430354at2759"/>
<keyword evidence="5" id="KW-0812">Transmembrane</keyword>
<evidence type="ECO:0000256" key="5">
    <source>
        <dbReference type="ARBA" id="ARBA00022692"/>
    </source>
</evidence>
<comment type="pathway">
    <text evidence="2">Protein modification; protein glycosylation.</text>
</comment>
<feature type="compositionally biased region" description="Basic and acidic residues" evidence="10">
    <location>
        <begin position="119"/>
        <end position="138"/>
    </location>
</feature>
<keyword evidence="12" id="KW-1185">Reference proteome</keyword>
<evidence type="ECO:0000256" key="9">
    <source>
        <dbReference type="ARBA" id="ARBA00023136"/>
    </source>
</evidence>
<evidence type="ECO:0000313" key="11">
    <source>
        <dbReference type="EMBL" id="KAG7196172.1"/>
    </source>
</evidence>
<evidence type="ECO:0000256" key="1">
    <source>
        <dbReference type="ARBA" id="ARBA00004323"/>
    </source>
</evidence>
<evidence type="ECO:0000256" key="4">
    <source>
        <dbReference type="ARBA" id="ARBA00022679"/>
    </source>
</evidence>
<accession>A0A9P8AKQ0</accession>
<dbReference type="GO" id="GO:0046354">
    <property type="term" value="P:mannan biosynthetic process"/>
    <property type="evidence" value="ECO:0007669"/>
    <property type="project" value="TreeGrafter"/>
</dbReference>
<organism evidence="11 12">
    <name type="scientific">Scheffersomyces spartinae</name>
    <dbReference type="NCBI Taxonomy" id="45513"/>
    <lineage>
        <taxon>Eukaryota</taxon>
        <taxon>Fungi</taxon>
        <taxon>Dikarya</taxon>
        <taxon>Ascomycota</taxon>
        <taxon>Saccharomycotina</taxon>
        <taxon>Pichiomycetes</taxon>
        <taxon>Debaryomycetaceae</taxon>
        <taxon>Scheffersomyces</taxon>
    </lineage>
</organism>
<feature type="compositionally biased region" description="Basic and acidic residues" evidence="10">
    <location>
        <begin position="154"/>
        <end position="167"/>
    </location>
</feature>